<keyword evidence="4" id="KW-1185">Reference proteome</keyword>
<dbReference type="Proteomes" id="UP000008130">
    <property type="component" value="Chromosome"/>
</dbReference>
<evidence type="ECO:0000256" key="2">
    <source>
        <dbReference type="SAM" id="Phobius"/>
    </source>
</evidence>
<accession>F2J255</accession>
<dbReference type="eggNOG" id="ENOG5030P9G">
    <property type="taxonomic scope" value="Bacteria"/>
</dbReference>
<feature type="transmembrane region" description="Helical" evidence="2">
    <location>
        <begin position="15"/>
        <end position="48"/>
    </location>
</feature>
<dbReference type="RefSeq" id="WP_013651138.1">
    <property type="nucleotide sequence ID" value="NC_015259.1"/>
</dbReference>
<name>F2J255_POLGS</name>
<keyword evidence="2" id="KW-0812">Transmembrane</keyword>
<keyword evidence="2" id="KW-0472">Membrane</keyword>
<proteinExistence type="predicted"/>
<evidence type="ECO:0000313" key="4">
    <source>
        <dbReference type="Proteomes" id="UP000008130"/>
    </source>
</evidence>
<dbReference type="KEGG" id="pgv:SL003B_0379"/>
<feature type="transmembrane region" description="Helical" evidence="2">
    <location>
        <begin position="97"/>
        <end position="118"/>
    </location>
</feature>
<sequence length="258" mass="27344">MGETGMVELVRRLGALGLAVLGVAGGLSFLSPVTGLLCLAAAVALYAALPKPKPPTGAVQPDWRPSLLVSDLIGFAVGVPLVSLALLGAALTPGGGSLLLLLFLIPAALAFVIFVIGARQATSWIRFFGNGFEATEFGRSHRVRYADLASVRIRLWTLPGGIAWLVGALGRPDGIAFHSGARSSKTLVFTRRDGSVFVISSEVIPDLERVLVDMDRAGIDLPAGLSERGRKSIRKVREKRYGKVEEPLPPARSPFQRG</sequence>
<dbReference type="HOGENOM" id="CLU_079065_0_0_5"/>
<dbReference type="AlphaFoldDB" id="F2J255"/>
<evidence type="ECO:0000256" key="1">
    <source>
        <dbReference type="SAM" id="MobiDB-lite"/>
    </source>
</evidence>
<dbReference type="EMBL" id="CP002568">
    <property type="protein sequence ID" value="ADZ68814.1"/>
    <property type="molecule type" value="Genomic_DNA"/>
</dbReference>
<reference evidence="3 4" key="1">
    <citation type="journal article" date="2011" name="J. Bacteriol.">
        <title>Complete genome sequence of Polymorphum gilvum SL003B-26A1T, a crude oil-degrading bacterium from oil-polluted saline soil.</title>
        <authorList>
            <person name="Li S.G."/>
            <person name="Tang Y.Q."/>
            <person name="Nie Y."/>
            <person name="Cai M."/>
            <person name="Wu X.L."/>
        </authorList>
    </citation>
    <scope>NUCLEOTIDE SEQUENCE [LARGE SCALE GENOMIC DNA]</scope>
    <source>
        <strain evidence="4">LMG 25793 / CGMCC 1.9160 / SL003B-26A1</strain>
    </source>
</reference>
<keyword evidence="2" id="KW-1133">Transmembrane helix</keyword>
<feature type="region of interest" description="Disordered" evidence="1">
    <location>
        <begin position="236"/>
        <end position="258"/>
    </location>
</feature>
<gene>
    <name evidence="3" type="ordered locus">SL003B_0379</name>
</gene>
<protein>
    <submittedName>
        <fullName evidence="3">Uncharacterized protein</fullName>
    </submittedName>
</protein>
<evidence type="ECO:0000313" key="3">
    <source>
        <dbReference type="EMBL" id="ADZ68814.1"/>
    </source>
</evidence>
<feature type="transmembrane region" description="Helical" evidence="2">
    <location>
        <begin position="68"/>
        <end position="91"/>
    </location>
</feature>
<organism evidence="3 4">
    <name type="scientific">Polymorphum gilvum (strain LMG 25793 / CGMCC 1.9160 / SL003B-26A1)</name>
    <dbReference type="NCBI Taxonomy" id="991905"/>
    <lineage>
        <taxon>Bacteria</taxon>
        <taxon>Pseudomonadati</taxon>
        <taxon>Pseudomonadota</taxon>
        <taxon>Alphaproteobacteria</taxon>
        <taxon>Rhodobacterales</taxon>
        <taxon>Paracoccaceae</taxon>
        <taxon>Polymorphum</taxon>
    </lineage>
</organism>